<reference evidence="1" key="1">
    <citation type="journal article" date="2023" name="IScience">
        <title>Live-bearing cockroach genome reveals convergent evolutionary mechanisms linked to viviparity in insects and beyond.</title>
        <authorList>
            <person name="Fouks B."/>
            <person name="Harrison M.C."/>
            <person name="Mikhailova A.A."/>
            <person name="Marchal E."/>
            <person name="English S."/>
            <person name="Carruthers M."/>
            <person name="Jennings E.C."/>
            <person name="Chiamaka E.L."/>
            <person name="Frigard R.A."/>
            <person name="Pippel M."/>
            <person name="Attardo G.M."/>
            <person name="Benoit J.B."/>
            <person name="Bornberg-Bauer E."/>
            <person name="Tobe S.S."/>
        </authorList>
    </citation>
    <scope>NUCLEOTIDE SEQUENCE</scope>
    <source>
        <strain evidence="1">Stay&amp;Tobe</strain>
    </source>
</reference>
<accession>A0AAD8E3M0</accession>
<comment type="caution">
    <text evidence="1">The sequence shown here is derived from an EMBL/GenBank/DDBJ whole genome shotgun (WGS) entry which is preliminary data.</text>
</comment>
<evidence type="ECO:0000313" key="1">
    <source>
        <dbReference type="EMBL" id="KAJ9576010.1"/>
    </source>
</evidence>
<name>A0AAD8E3M0_DIPPU</name>
<gene>
    <name evidence="1" type="ORF">L9F63_007110</name>
</gene>
<dbReference type="AlphaFoldDB" id="A0AAD8E3M0"/>
<organism evidence="1 2">
    <name type="scientific">Diploptera punctata</name>
    <name type="common">Pacific beetle cockroach</name>
    <dbReference type="NCBI Taxonomy" id="6984"/>
    <lineage>
        <taxon>Eukaryota</taxon>
        <taxon>Metazoa</taxon>
        <taxon>Ecdysozoa</taxon>
        <taxon>Arthropoda</taxon>
        <taxon>Hexapoda</taxon>
        <taxon>Insecta</taxon>
        <taxon>Pterygota</taxon>
        <taxon>Neoptera</taxon>
        <taxon>Polyneoptera</taxon>
        <taxon>Dictyoptera</taxon>
        <taxon>Blattodea</taxon>
        <taxon>Blaberoidea</taxon>
        <taxon>Blaberidae</taxon>
        <taxon>Diplopterinae</taxon>
        <taxon>Diploptera</taxon>
    </lineage>
</organism>
<proteinExistence type="predicted"/>
<evidence type="ECO:0000313" key="2">
    <source>
        <dbReference type="Proteomes" id="UP001233999"/>
    </source>
</evidence>
<reference evidence="1" key="2">
    <citation type="submission" date="2023-05" db="EMBL/GenBank/DDBJ databases">
        <authorList>
            <person name="Fouks B."/>
        </authorList>
    </citation>
    <scope>NUCLEOTIDE SEQUENCE</scope>
    <source>
        <strain evidence="1">Stay&amp;Tobe</strain>
        <tissue evidence="1">Testes</tissue>
    </source>
</reference>
<dbReference type="Proteomes" id="UP001233999">
    <property type="component" value="Unassembled WGS sequence"/>
</dbReference>
<feature type="non-terminal residue" evidence="1">
    <location>
        <position position="52"/>
    </location>
</feature>
<protein>
    <submittedName>
        <fullName evidence="1">Uncharacterized protein</fullName>
    </submittedName>
</protein>
<keyword evidence="2" id="KW-1185">Reference proteome</keyword>
<sequence>SDILDKAARLSFSAKKKLSVQMKLNADKLGTSDYCHTVLMGGNTSLKILVLN</sequence>
<feature type="non-terminal residue" evidence="1">
    <location>
        <position position="1"/>
    </location>
</feature>
<dbReference type="EMBL" id="JASPKZ010009810">
    <property type="protein sequence ID" value="KAJ9576010.1"/>
    <property type="molecule type" value="Genomic_DNA"/>
</dbReference>